<protein>
    <submittedName>
        <fullName evidence="1">Uncharacterized protein</fullName>
    </submittedName>
</protein>
<dbReference type="EMBL" id="JBHVBU010000012">
    <property type="protein sequence ID" value="MFE7962758.1"/>
    <property type="molecule type" value="Genomic_DNA"/>
</dbReference>
<proteinExistence type="predicted"/>
<organism evidence="1 2">
    <name type="scientific">Streptomyces cellulosae</name>
    <dbReference type="NCBI Taxonomy" id="1968"/>
    <lineage>
        <taxon>Bacteria</taxon>
        <taxon>Bacillati</taxon>
        <taxon>Actinomycetota</taxon>
        <taxon>Actinomycetes</taxon>
        <taxon>Kitasatosporales</taxon>
        <taxon>Streptomycetaceae</taxon>
        <taxon>Streptomyces</taxon>
    </lineage>
</organism>
<dbReference type="Proteomes" id="UP001600650">
    <property type="component" value="Unassembled WGS sequence"/>
</dbReference>
<evidence type="ECO:0000313" key="1">
    <source>
        <dbReference type="EMBL" id="MFE7962758.1"/>
    </source>
</evidence>
<gene>
    <name evidence="1" type="ORF">ACFU0X_06860</name>
</gene>
<dbReference type="RefSeq" id="WP_189906601.1">
    <property type="nucleotide sequence ID" value="NZ_JBHVBU010000012.1"/>
</dbReference>
<reference evidence="1 2" key="1">
    <citation type="submission" date="2024-09" db="EMBL/GenBank/DDBJ databases">
        <title>The Natural Products Discovery Center: Release of the First 8490 Sequenced Strains for Exploring Actinobacteria Biosynthetic Diversity.</title>
        <authorList>
            <person name="Kalkreuter E."/>
            <person name="Kautsar S.A."/>
            <person name="Yang D."/>
            <person name="Bader C.D."/>
            <person name="Teijaro C.N."/>
            <person name="Fluegel L."/>
            <person name="Davis C.M."/>
            <person name="Simpson J.R."/>
            <person name="Lauterbach L."/>
            <person name="Steele A.D."/>
            <person name="Gui C."/>
            <person name="Meng S."/>
            <person name="Li G."/>
            <person name="Viehrig K."/>
            <person name="Ye F."/>
            <person name="Su P."/>
            <person name="Kiefer A.F."/>
            <person name="Nichols A."/>
            <person name="Cepeda A.J."/>
            <person name="Yan W."/>
            <person name="Fan B."/>
            <person name="Jiang Y."/>
            <person name="Adhikari A."/>
            <person name="Zheng C.-J."/>
            <person name="Schuster L."/>
            <person name="Cowan T.M."/>
            <person name="Smanski M.J."/>
            <person name="Chevrette M.G."/>
            <person name="De Carvalho L.P.S."/>
            <person name="Shen B."/>
        </authorList>
    </citation>
    <scope>NUCLEOTIDE SEQUENCE [LARGE SCALE GENOMIC DNA]</scope>
    <source>
        <strain evidence="1 2">NPDC057399</strain>
    </source>
</reference>
<accession>A0ABW6JBN8</accession>
<evidence type="ECO:0000313" key="2">
    <source>
        <dbReference type="Proteomes" id="UP001600650"/>
    </source>
</evidence>
<sequence>MFVPAGLHPAPTERHQPDQIARAGAELTAALARAVENQRRQTHATSCWVVLIGPAPQQFIESAVGLLDRILALCDAVSRDRPESPCH</sequence>
<name>A0ABW6JBN8_STRCE</name>
<comment type="caution">
    <text evidence="1">The sequence shown here is derived from an EMBL/GenBank/DDBJ whole genome shotgun (WGS) entry which is preliminary data.</text>
</comment>
<keyword evidence="2" id="KW-1185">Reference proteome</keyword>